<dbReference type="RefSeq" id="WP_313866943.1">
    <property type="nucleotide sequence ID" value="NZ_CP132507.1"/>
</dbReference>
<evidence type="ECO:0000256" key="2">
    <source>
        <dbReference type="ARBA" id="ARBA00022884"/>
    </source>
</evidence>
<keyword evidence="8" id="KW-1185">Reference proteome</keyword>
<dbReference type="PIRSF" id="PIRSF016821">
    <property type="entry name" value="HSP15"/>
    <property type="match status" value="1"/>
</dbReference>
<protein>
    <submittedName>
        <fullName evidence="7">RNA-binding S4 domain-containing protein</fullName>
    </submittedName>
</protein>
<evidence type="ECO:0000313" key="7">
    <source>
        <dbReference type="EMBL" id="WNO04080.1"/>
    </source>
</evidence>
<dbReference type="CDD" id="cd00165">
    <property type="entry name" value="S4"/>
    <property type="match status" value="1"/>
</dbReference>
<dbReference type="SUPFAM" id="SSF55174">
    <property type="entry name" value="Alpha-L RNA-binding motif"/>
    <property type="match status" value="1"/>
</dbReference>
<dbReference type="SMART" id="SM00363">
    <property type="entry name" value="S4"/>
    <property type="match status" value="1"/>
</dbReference>
<comment type="similarity">
    <text evidence="1">Belongs to the HSP15 family.</text>
</comment>
<evidence type="ECO:0000256" key="5">
    <source>
        <dbReference type="SAM" id="MobiDB-lite"/>
    </source>
</evidence>
<evidence type="ECO:0000256" key="4">
    <source>
        <dbReference type="PROSITE-ProRule" id="PRU00182"/>
    </source>
</evidence>
<evidence type="ECO:0000256" key="3">
    <source>
        <dbReference type="ARBA" id="ARBA00023125"/>
    </source>
</evidence>
<dbReference type="Proteomes" id="UP001302257">
    <property type="component" value="Chromosome"/>
</dbReference>
<gene>
    <name evidence="7" type="ORF">RAN89_14375</name>
</gene>
<evidence type="ECO:0000256" key="1">
    <source>
        <dbReference type="ARBA" id="ARBA00008396"/>
    </source>
</evidence>
<keyword evidence="2 4" id="KW-0694">RNA-binding</keyword>
<name>A0ABZ0AWP6_9BURK</name>
<dbReference type="PROSITE" id="PS50889">
    <property type="entry name" value="S4"/>
    <property type="match status" value="1"/>
</dbReference>
<accession>A0ABZ0AWP6</accession>
<evidence type="ECO:0000259" key="6">
    <source>
        <dbReference type="SMART" id="SM00363"/>
    </source>
</evidence>
<dbReference type="EMBL" id="CP132507">
    <property type="protein sequence ID" value="WNO04080.1"/>
    <property type="molecule type" value="Genomic_DNA"/>
</dbReference>
<proteinExistence type="inferred from homology"/>
<keyword evidence="3" id="KW-0238">DNA-binding</keyword>
<evidence type="ECO:0000313" key="8">
    <source>
        <dbReference type="Proteomes" id="UP001302257"/>
    </source>
</evidence>
<dbReference type="InterPro" id="IPR036986">
    <property type="entry name" value="S4_RNA-bd_sf"/>
</dbReference>
<feature type="domain" description="RNA-binding S4" evidence="6">
    <location>
        <begin position="4"/>
        <end position="66"/>
    </location>
</feature>
<sequence length="133" mass="15119">MQNTRIDKWLWAARFFKTRSLATDEVNLGRVQWEGRDVKPAKEVKAGDTLTIWQGKVKRTVEVLLISEQRGPAPVAQLMYAETPESIQQRLAAAEQQRLSPEPAHAIAGGRPTKRDRRALQTGWNERWSASLD</sequence>
<reference evidence="7 8" key="1">
    <citation type="submission" date="2023-08" db="EMBL/GenBank/DDBJ databases">
        <title>Rhodoferax potami sp. nov. and Rhodoferax mekongensis sp. nov., isolated from the Mekong River in Thailand.</title>
        <authorList>
            <person name="Kitikhun S."/>
            <person name="Charoenyingcharoen P."/>
            <person name="Siriarchawattana P."/>
            <person name="Likhitrattanapisal S."/>
            <person name="Nilsakha T."/>
            <person name="Chanpet A."/>
            <person name="Rattanawaree P."/>
            <person name="Ingsriswang S."/>
        </authorList>
    </citation>
    <scope>NUCLEOTIDE SEQUENCE [LARGE SCALE GENOMIC DNA]</scope>
    <source>
        <strain evidence="7 8">TBRC 17307</strain>
    </source>
</reference>
<feature type="compositionally biased region" description="Low complexity" evidence="5">
    <location>
        <begin position="90"/>
        <end position="99"/>
    </location>
</feature>
<dbReference type="Gene3D" id="3.10.290.10">
    <property type="entry name" value="RNA-binding S4 domain"/>
    <property type="match status" value="1"/>
</dbReference>
<feature type="region of interest" description="Disordered" evidence="5">
    <location>
        <begin position="90"/>
        <end position="133"/>
    </location>
</feature>
<dbReference type="InterPro" id="IPR025708">
    <property type="entry name" value="HSP15"/>
</dbReference>
<dbReference type="InterPro" id="IPR002942">
    <property type="entry name" value="S4_RNA-bd"/>
</dbReference>
<dbReference type="Pfam" id="PF01479">
    <property type="entry name" value="S4"/>
    <property type="match status" value="1"/>
</dbReference>
<organism evidence="7 8">
    <name type="scientific">Rhodoferax mekongensis</name>
    <dbReference type="NCBI Taxonomy" id="3068341"/>
    <lineage>
        <taxon>Bacteria</taxon>
        <taxon>Pseudomonadati</taxon>
        <taxon>Pseudomonadota</taxon>
        <taxon>Betaproteobacteria</taxon>
        <taxon>Burkholderiales</taxon>
        <taxon>Comamonadaceae</taxon>
        <taxon>Rhodoferax</taxon>
    </lineage>
</organism>